<comment type="caution">
    <text evidence="2">The sequence shown here is derived from an EMBL/GenBank/DDBJ whole genome shotgun (WGS) entry which is preliminary data.</text>
</comment>
<gene>
    <name evidence="2" type="ORF">BCY91_08980</name>
</gene>
<evidence type="ECO:0008006" key="4">
    <source>
        <dbReference type="Google" id="ProtNLM"/>
    </source>
</evidence>
<feature type="transmembrane region" description="Helical" evidence="1">
    <location>
        <begin position="7"/>
        <end position="28"/>
    </location>
</feature>
<keyword evidence="3" id="KW-1185">Reference proteome</keyword>
<accession>A0A419S326</accession>
<keyword evidence="1" id="KW-0472">Membrane</keyword>
<feature type="transmembrane region" description="Helical" evidence="1">
    <location>
        <begin position="100"/>
        <end position="121"/>
    </location>
</feature>
<dbReference type="AlphaFoldDB" id="A0A419S326"/>
<organism evidence="2 3">
    <name type="scientific">Pelobium manganitolerans</name>
    <dbReference type="NCBI Taxonomy" id="1842495"/>
    <lineage>
        <taxon>Bacteria</taxon>
        <taxon>Pseudomonadati</taxon>
        <taxon>Bacteroidota</taxon>
        <taxon>Sphingobacteriia</taxon>
        <taxon>Sphingobacteriales</taxon>
        <taxon>Sphingobacteriaceae</taxon>
        <taxon>Pelobium</taxon>
    </lineage>
</organism>
<proteinExistence type="predicted"/>
<dbReference type="Proteomes" id="UP000283433">
    <property type="component" value="Unassembled WGS sequence"/>
</dbReference>
<feature type="transmembrane region" description="Helical" evidence="1">
    <location>
        <begin position="76"/>
        <end position="93"/>
    </location>
</feature>
<reference evidence="2 3" key="1">
    <citation type="submission" date="2016-07" db="EMBL/GenBank/DDBJ databases">
        <title>Genome of Pelobium manganitolerans.</title>
        <authorList>
            <person name="Wu S."/>
            <person name="Wang G."/>
        </authorList>
    </citation>
    <scope>NUCLEOTIDE SEQUENCE [LARGE SCALE GENOMIC DNA]</scope>
    <source>
        <strain evidence="2 3">YS-25</strain>
    </source>
</reference>
<name>A0A419S326_9SPHI</name>
<evidence type="ECO:0000313" key="2">
    <source>
        <dbReference type="EMBL" id="RKD13699.1"/>
    </source>
</evidence>
<dbReference type="OrthoDB" id="9809859at2"/>
<evidence type="ECO:0000256" key="1">
    <source>
        <dbReference type="SAM" id="Phobius"/>
    </source>
</evidence>
<sequence>MKSTSKILICISALLMLSIYVLPLWRIVLEAPQYPEGLEMQIWLTGITGNVDQINGLNHYIGMKHIVVENFWEFKVLPYLYGAIVLIGFLVAWKGSVKLLWVWLGILLAFTVFGLVDFYLWEYDYGHNLDPTAAIKVEGMTYQPPLIGYKQLLNFLAGSFPDIGGILVGIGGLIAAGVLYIENKRKNSLPRKSLI</sequence>
<evidence type="ECO:0000313" key="3">
    <source>
        <dbReference type="Proteomes" id="UP000283433"/>
    </source>
</evidence>
<keyword evidence="1" id="KW-1133">Transmembrane helix</keyword>
<keyword evidence="1" id="KW-0812">Transmembrane</keyword>
<dbReference type="EMBL" id="MBTA01000027">
    <property type="protein sequence ID" value="RKD13699.1"/>
    <property type="molecule type" value="Genomic_DNA"/>
</dbReference>
<feature type="transmembrane region" description="Helical" evidence="1">
    <location>
        <begin position="163"/>
        <end position="181"/>
    </location>
</feature>
<protein>
    <recommendedName>
        <fullName evidence="4">Copper chaperone NosL</fullName>
    </recommendedName>
</protein>
<dbReference type="RefSeq" id="WP_120182604.1">
    <property type="nucleotide sequence ID" value="NZ_MBTA01000027.1"/>
</dbReference>